<feature type="transmembrane region" description="Helical" evidence="2">
    <location>
        <begin position="38"/>
        <end position="61"/>
    </location>
</feature>
<evidence type="ECO:0000313" key="4">
    <source>
        <dbReference type="Proteomes" id="UP000295680"/>
    </source>
</evidence>
<gene>
    <name evidence="3" type="ORF">EV192_104599</name>
</gene>
<protein>
    <submittedName>
        <fullName evidence="3">Uncharacterized protein</fullName>
    </submittedName>
</protein>
<keyword evidence="2" id="KW-0812">Transmembrane</keyword>
<dbReference type="AlphaFoldDB" id="A0A4R2JRB3"/>
<organism evidence="3 4">
    <name type="scientific">Actinocrispum wychmicini</name>
    <dbReference type="NCBI Taxonomy" id="1213861"/>
    <lineage>
        <taxon>Bacteria</taxon>
        <taxon>Bacillati</taxon>
        <taxon>Actinomycetota</taxon>
        <taxon>Actinomycetes</taxon>
        <taxon>Pseudonocardiales</taxon>
        <taxon>Pseudonocardiaceae</taxon>
        <taxon>Actinocrispum</taxon>
    </lineage>
</organism>
<evidence type="ECO:0000313" key="3">
    <source>
        <dbReference type="EMBL" id="TCO59756.1"/>
    </source>
</evidence>
<reference evidence="3 4" key="1">
    <citation type="submission" date="2019-03" db="EMBL/GenBank/DDBJ databases">
        <title>Genomic Encyclopedia of Type Strains, Phase IV (KMG-IV): sequencing the most valuable type-strain genomes for metagenomic binning, comparative biology and taxonomic classification.</title>
        <authorList>
            <person name="Goeker M."/>
        </authorList>
    </citation>
    <scope>NUCLEOTIDE SEQUENCE [LARGE SCALE GENOMIC DNA]</scope>
    <source>
        <strain evidence="3 4">DSM 45934</strain>
    </source>
</reference>
<accession>A0A4R2JRB3</accession>
<proteinExistence type="predicted"/>
<name>A0A4R2JRB3_9PSEU</name>
<keyword evidence="2" id="KW-1133">Transmembrane helix</keyword>
<feature type="region of interest" description="Disordered" evidence="1">
    <location>
        <begin position="1"/>
        <end position="31"/>
    </location>
</feature>
<comment type="caution">
    <text evidence="3">The sequence shown here is derived from an EMBL/GenBank/DDBJ whole genome shotgun (WGS) entry which is preliminary data.</text>
</comment>
<dbReference type="OrthoDB" id="3677240at2"/>
<evidence type="ECO:0000256" key="1">
    <source>
        <dbReference type="SAM" id="MobiDB-lite"/>
    </source>
</evidence>
<keyword evidence="2" id="KW-0472">Membrane</keyword>
<dbReference type="Proteomes" id="UP000295680">
    <property type="component" value="Unassembled WGS sequence"/>
</dbReference>
<dbReference type="EMBL" id="SLWS01000004">
    <property type="protein sequence ID" value="TCO59756.1"/>
    <property type="molecule type" value="Genomic_DNA"/>
</dbReference>
<sequence length="255" mass="26704">MTEPTERNLFPAPNRAFREPPNFAGAPAPAPPKRNQGALVAIIAGAAVFLAVSTVVVVLAVRGSGTTPTADLLPASVPTTSWQQTYATTTSTSVVTSSSVPSSTPSSTVAGLTWRRVSGPAGISVEIPADWPTKPGAVPSNVQADSTQVVGDLIRFGGSTSPSKTLLASVMDSEANTPTIRDGYERLQLGVVDNSADAVVWEFVFTAKDGMNRHAIGRFWRLGQVDYVVYASSSVDSWPAMAAVYQHMVSTVSPV</sequence>
<dbReference type="RefSeq" id="WP_132117884.1">
    <property type="nucleotide sequence ID" value="NZ_SLWS01000004.1"/>
</dbReference>
<keyword evidence="4" id="KW-1185">Reference proteome</keyword>
<evidence type="ECO:0000256" key="2">
    <source>
        <dbReference type="SAM" id="Phobius"/>
    </source>
</evidence>